<feature type="compositionally biased region" description="Basic and acidic residues" evidence="1">
    <location>
        <begin position="104"/>
        <end position="127"/>
    </location>
</feature>
<evidence type="ECO:0000313" key="2">
    <source>
        <dbReference type="EMBL" id="GFY75026.1"/>
    </source>
</evidence>
<proteinExistence type="predicted"/>
<dbReference type="OrthoDB" id="775972at2759"/>
<feature type="region of interest" description="Disordered" evidence="1">
    <location>
        <begin position="80"/>
        <end position="181"/>
    </location>
</feature>
<feature type="compositionally biased region" description="Basic and acidic residues" evidence="1">
    <location>
        <begin position="134"/>
        <end position="151"/>
    </location>
</feature>
<evidence type="ECO:0000256" key="1">
    <source>
        <dbReference type="SAM" id="MobiDB-lite"/>
    </source>
</evidence>
<accession>A0A8X6YL87</accession>
<feature type="compositionally biased region" description="Low complexity" evidence="1">
    <location>
        <begin position="157"/>
        <end position="167"/>
    </location>
</feature>
<evidence type="ECO:0000313" key="3">
    <source>
        <dbReference type="Proteomes" id="UP000886998"/>
    </source>
</evidence>
<keyword evidence="3" id="KW-1185">Reference proteome</keyword>
<dbReference type="AlphaFoldDB" id="A0A8X6YL87"/>
<gene>
    <name evidence="2" type="primary">NCL1_47471</name>
    <name evidence="2" type="ORF">TNIN_480631</name>
</gene>
<organism evidence="2 3">
    <name type="scientific">Trichonephila inaurata madagascariensis</name>
    <dbReference type="NCBI Taxonomy" id="2747483"/>
    <lineage>
        <taxon>Eukaryota</taxon>
        <taxon>Metazoa</taxon>
        <taxon>Ecdysozoa</taxon>
        <taxon>Arthropoda</taxon>
        <taxon>Chelicerata</taxon>
        <taxon>Arachnida</taxon>
        <taxon>Araneae</taxon>
        <taxon>Araneomorphae</taxon>
        <taxon>Entelegynae</taxon>
        <taxon>Araneoidea</taxon>
        <taxon>Nephilidae</taxon>
        <taxon>Trichonephila</taxon>
        <taxon>Trichonephila inaurata</taxon>
    </lineage>
</organism>
<dbReference type="EMBL" id="BMAV01021105">
    <property type="protein sequence ID" value="GFY75026.1"/>
    <property type="molecule type" value="Genomic_DNA"/>
</dbReference>
<name>A0A8X6YL87_9ARAC</name>
<reference evidence="2" key="1">
    <citation type="submission" date="2020-08" db="EMBL/GenBank/DDBJ databases">
        <title>Multicomponent nature underlies the extraordinary mechanical properties of spider dragline silk.</title>
        <authorList>
            <person name="Kono N."/>
            <person name="Nakamura H."/>
            <person name="Mori M."/>
            <person name="Yoshida Y."/>
            <person name="Ohtoshi R."/>
            <person name="Malay A.D."/>
            <person name="Moran D.A.P."/>
            <person name="Tomita M."/>
            <person name="Numata K."/>
            <person name="Arakawa K."/>
        </authorList>
    </citation>
    <scope>NUCLEOTIDE SEQUENCE</scope>
</reference>
<comment type="caution">
    <text evidence="2">The sequence shown here is derived from an EMBL/GenBank/DDBJ whole genome shotgun (WGS) entry which is preliminary data.</text>
</comment>
<sequence length="283" mass="32321">MFSDLGEYQLPLVKHFINTGDHQPFSTTSYRLSPNRKELLRKEIDNLLADLYQKQVEKGGIIDIEAGKNKYLLEISNAPTGGNTAENSVPDEANDVNATPETDSSTKPEENASVMPKDRASGSKDMRISSGNEPRNKGVRYDGRTKNDRYGYNKQPRGNSNGNNSYRRNQRFNNYPKPNEQHFNQFKNRAGYSPGRFDVEEHYTEGNYLPQNKTHLEDYSAEARHDASPVTDLSPLDQDHTFFQIKGMKELVITIRTDNMMGKRKGISISPFQSRHQREKVWA</sequence>
<protein>
    <submittedName>
        <fullName evidence="2">Ubiquitin domain-containing protein UBFD1</fullName>
    </submittedName>
</protein>
<dbReference type="Proteomes" id="UP000886998">
    <property type="component" value="Unassembled WGS sequence"/>
</dbReference>